<keyword evidence="2" id="KW-1185">Reference proteome</keyword>
<dbReference type="EMBL" id="HG994593">
    <property type="protein sequence ID" value="CAF2844499.1"/>
    <property type="molecule type" value="Genomic_DNA"/>
</dbReference>
<gene>
    <name evidence="1" type="ORF">LSAA_4783</name>
</gene>
<protein>
    <submittedName>
        <fullName evidence="1">(salmon louse) hypothetical protein</fullName>
    </submittedName>
</protein>
<sequence length="147" mass="16596">MVVGSNFVVGNDPFMDILKPPSSKDALALIMESPHGLFYRQDFFTPPREDVSDLLHSDPFYLRDLYDAPIGQIVYTTQAKFECDVILSLVVSFIVLVCFVYFIEFSLANCPIAVNSIATLNADIKKFSPTIPTQELEDACKSFRHRH</sequence>
<dbReference type="Proteomes" id="UP000675881">
    <property type="component" value="Chromosome 14"/>
</dbReference>
<accession>A0A7R8H4A3</accession>
<name>A0A7R8H4A3_LEPSM</name>
<proteinExistence type="predicted"/>
<evidence type="ECO:0000313" key="1">
    <source>
        <dbReference type="EMBL" id="CAF2844499.1"/>
    </source>
</evidence>
<dbReference type="AlphaFoldDB" id="A0A7R8H4A3"/>
<evidence type="ECO:0000313" key="2">
    <source>
        <dbReference type="Proteomes" id="UP000675881"/>
    </source>
</evidence>
<organism evidence="1 2">
    <name type="scientific">Lepeophtheirus salmonis</name>
    <name type="common">Salmon louse</name>
    <name type="synonym">Caligus salmonis</name>
    <dbReference type="NCBI Taxonomy" id="72036"/>
    <lineage>
        <taxon>Eukaryota</taxon>
        <taxon>Metazoa</taxon>
        <taxon>Ecdysozoa</taxon>
        <taxon>Arthropoda</taxon>
        <taxon>Crustacea</taxon>
        <taxon>Multicrustacea</taxon>
        <taxon>Hexanauplia</taxon>
        <taxon>Copepoda</taxon>
        <taxon>Siphonostomatoida</taxon>
        <taxon>Caligidae</taxon>
        <taxon>Lepeophtheirus</taxon>
    </lineage>
</organism>
<reference evidence="1" key="1">
    <citation type="submission" date="2021-02" db="EMBL/GenBank/DDBJ databases">
        <authorList>
            <person name="Bekaert M."/>
        </authorList>
    </citation>
    <scope>NUCLEOTIDE SEQUENCE</scope>
    <source>
        <strain evidence="1">IoA-00</strain>
    </source>
</reference>